<reference evidence="2 3" key="1">
    <citation type="submission" date="2019-10" db="EMBL/GenBank/DDBJ databases">
        <authorList>
            <person name="Palmer J.M."/>
        </authorList>
    </citation>
    <scope>NUCLEOTIDE SEQUENCE [LARGE SCALE GENOMIC DNA]</scope>
    <source>
        <strain evidence="2 3">TWF718</strain>
    </source>
</reference>
<name>A0AAN8RG63_9PEZI</name>
<accession>A0AAN8RG63</accession>
<evidence type="ECO:0000313" key="3">
    <source>
        <dbReference type="Proteomes" id="UP001313282"/>
    </source>
</evidence>
<organism evidence="2 3">
    <name type="scientific">Orbilia javanica</name>
    <dbReference type="NCBI Taxonomy" id="47235"/>
    <lineage>
        <taxon>Eukaryota</taxon>
        <taxon>Fungi</taxon>
        <taxon>Dikarya</taxon>
        <taxon>Ascomycota</taxon>
        <taxon>Pezizomycotina</taxon>
        <taxon>Orbiliomycetes</taxon>
        <taxon>Orbiliales</taxon>
        <taxon>Orbiliaceae</taxon>
        <taxon>Orbilia</taxon>
    </lineage>
</organism>
<proteinExistence type="predicted"/>
<keyword evidence="1" id="KW-0732">Signal</keyword>
<evidence type="ECO:0000313" key="2">
    <source>
        <dbReference type="EMBL" id="KAK6337119.1"/>
    </source>
</evidence>
<feature type="signal peptide" evidence="1">
    <location>
        <begin position="1"/>
        <end position="16"/>
    </location>
</feature>
<comment type="caution">
    <text evidence="2">The sequence shown here is derived from an EMBL/GenBank/DDBJ whole genome shotgun (WGS) entry which is preliminary data.</text>
</comment>
<protein>
    <submittedName>
        <fullName evidence="2">Uncharacterized protein</fullName>
    </submittedName>
</protein>
<dbReference type="Proteomes" id="UP001313282">
    <property type="component" value="Unassembled WGS sequence"/>
</dbReference>
<evidence type="ECO:0000256" key="1">
    <source>
        <dbReference type="SAM" id="SignalP"/>
    </source>
</evidence>
<dbReference type="AlphaFoldDB" id="A0AAN8RG63"/>
<sequence>MKSLVACLLVLSTAAALPVESLGVGAVARPAQDSTAVDPTNRIPNPDPKPNVQVVQIGETCDPSKNIVCSPGLDCLPQQNSGIDRHQWKCVDVNTRRFPETTIDAVLDLPKGAVAISVEVLKIILHPLSDER</sequence>
<dbReference type="EMBL" id="JAVHNR010000007">
    <property type="protein sequence ID" value="KAK6337119.1"/>
    <property type="molecule type" value="Genomic_DNA"/>
</dbReference>
<keyword evidence="3" id="KW-1185">Reference proteome</keyword>
<gene>
    <name evidence="2" type="ORF">TWF718_009904</name>
</gene>
<feature type="chain" id="PRO_5042907423" evidence="1">
    <location>
        <begin position="17"/>
        <end position="132"/>
    </location>
</feature>